<feature type="transmembrane region" description="Helical" evidence="6">
    <location>
        <begin position="57"/>
        <end position="77"/>
    </location>
</feature>
<feature type="transmembrane region" description="Helical" evidence="6">
    <location>
        <begin position="231"/>
        <end position="252"/>
    </location>
</feature>
<dbReference type="PANTHER" id="PTHR32196:SF72">
    <property type="entry name" value="RIBOSE IMPORT PERMEASE PROTEIN RBSC"/>
    <property type="match status" value="1"/>
</dbReference>
<reference evidence="8" key="1">
    <citation type="journal article" date="2019" name="Int. J. Syst. Evol. Microbiol.">
        <title>The Global Catalogue of Microorganisms (GCM) 10K type strain sequencing project: providing services to taxonomists for standard genome sequencing and annotation.</title>
        <authorList>
            <consortium name="The Broad Institute Genomics Platform"/>
            <consortium name="The Broad Institute Genome Sequencing Center for Infectious Disease"/>
            <person name="Wu L."/>
            <person name="Ma J."/>
        </authorList>
    </citation>
    <scope>NUCLEOTIDE SEQUENCE [LARGE SCALE GENOMIC DNA]</scope>
    <source>
        <strain evidence="8">KACC 12633</strain>
    </source>
</reference>
<dbReference type="Proteomes" id="UP001596150">
    <property type="component" value="Unassembled WGS sequence"/>
</dbReference>
<evidence type="ECO:0000313" key="8">
    <source>
        <dbReference type="Proteomes" id="UP001596150"/>
    </source>
</evidence>
<comment type="subcellular location">
    <subcellularLocation>
        <location evidence="1">Cell membrane</location>
        <topology evidence="1">Multi-pass membrane protein</topology>
    </subcellularLocation>
</comment>
<keyword evidence="4 6" id="KW-1133">Transmembrane helix</keyword>
<name>A0ABW0Q810_9HYPH</name>
<feature type="transmembrane region" description="Helical" evidence="6">
    <location>
        <begin position="303"/>
        <end position="325"/>
    </location>
</feature>
<accession>A0ABW0Q810</accession>
<evidence type="ECO:0000256" key="5">
    <source>
        <dbReference type="ARBA" id="ARBA00023136"/>
    </source>
</evidence>
<dbReference type="Pfam" id="PF02653">
    <property type="entry name" value="BPD_transp_2"/>
    <property type="match status" value="1"/>
</dbReference>
<evidence type="ECO:0000256" key="6">
    <source>
        <dbReference type="SAM" id="Phobius"/>
    </source>
</evidence>
<feature type="transmembrane region" description="Helical" evidence="6">
    <location>
        <begin position="136"/>
        <end position="156"/>
    </location>
</feature>
<evidence type="ECO:0000313" key="7">
    <source>
        <dbReference type="EMBL" id="MFC5518769.1"/>
    </source>
</evidence>
<gene>
    <name evidence="7" type="ORF">ACFPP9_23540</name>
</gene>
<keyword evidence="2" id="KW-1003">Cell membrane</keyword>
<feature type="transmembrane region" description="Helical" evidence="6">
    <location>
        <begin position="83"/>
        <end position="100"/>
    </location>
</feature>
<protein>
    <submittedName>
        <fullName evidence="7">ABC transporter permease</fullName>
    </submittedName>
</protein>
<sequence length="332" mass="34065">MTQSVTQPDRNAGGFNLFGFARSQEGVVVFLLVALMIVVAVFSAASPYFFDVRNGMNIGRAISIIGIASAFTTLLMIAGGLDLSIGAVMNAAGVVAAMVLTQTNLGVGGAIVAAVAVGALVGWVNGMFIAKLGINPLIMTIAMQFVVRGLTLGFSASASKVIVDPTFLAIGQSYFHIGPLAIPAPLLWMLLTMLVLWFVLRFTLFGKYVYAVGGKASACRRAGINVNVITIQLYMLSGIGAALAGVVLAAIQGAGIPYGAGSELSVISAVILGGVSLAGGIGLIEGTLVAVLLVGVLKNGMTLMGISSVFQMVAEGLVLVGAVTLDRLKRRL</sequence>
<feature type="transmembrane region" description="Helical" evidence="6">
    <location>
        <begin position="264"/>
        <end position="297"/>
    </location>
</feature>
<feature type="transmembrane region" description="Helical" evidence="6">
    <location>
        <begin position="27"/>
        <end position="50"/>
    </location>
</feature>
<feature type="transmembrane region" description="Helical" evidence="6">
    <location>
        <begin position="177"/>
        <end position="200"/>
    </location>
</feature>
<comment type="caution">
    <text evidence="7">The sequence shown here is derived from an EMBL/GenBank/DDBJ whole genome shotgun (WGS) entry which is preliminary data.</text>
</comment>
<organism evidence="7 8">
    <name type="scientific">Kaistia terrae</name>
    <dbReference type="NCBI Taxonomy" id="537017"/>
    <lineage>
        <taxon>Bacteria</taxon>
        <taxon>Pseudomonadati</taxon>
        <taxon>Pseudomonadota</taxon>
        <taxon>Alphaproteobacteria</taxon>
        <taxon>Hyphomicrobiales</taxon>
        <taxon>Kaistiaceae</taxon>
        <taxon>Kaistia</taxon>
    </lineage>
</organism>
<dbReference type="RefSeq" id="WP_266344469.1">
    <property type="nucleotide sequence ID" value="NZ_JAPKNH010000005.1"/>
</dbReference>
<evidence type="ECO:0000256" key="2">
    <source>
        <dbReference type="ARBA" id="ARBA00022475"/>
    </source>
</evidence>
<evidence type="ECO:0000256" key="3">
    <source>
        <dbReference type="ARBA" id="ARBA00022692"/>
    </source>
</evidence>
<keyword evidence="3 6" id="KW-0812">Transmembrane</keyword>
<dbReference type="InterPro" id="IPR001851">
    <property type="entry name" value="ABC_transp_permease"/>
</dbReference>
<evidence type="ECO:0000256" key="4">
    <source>
        <dbReference type="ARBA" id="ARBA00022989"/>
    </source>
</evidence>
<keyword evidence="5 6" id="KW-0472">Membrane</keyword>
<evidence type="ECO:0000256" key="1">
    <source>
        <dbReference type="ARBA" id="ARBA00004651"/>
    </source>
</evidence>
<keyword evidence="8" id="KW-1185">Reference proteome</keyword>
<dbReference type="CDD" id="cd06579">
    <property type="entry name" value="TM_PBP1_transp_AraH_like"/>
    <property type="match status" value="1"/>
</dbReference>
<dbReference type="EMBL" id="JBHSML010000014">
    <property type="protein sequence ID" value="MFC5518769.1"/>
    <property type="molecule type" value="Genomic_DNA"/>
</dbReference>
<dbReference type="PANTHER" id="PTHR32196">
    <property type="entry name" value="ABC TRANSPORTER PERMEASE PROTEIN YPHD-RELATED-RELATED"/>
    <property type="match status" value="1"/>
</dbReference>
<proteinExistence type="predicted"/>
<feature type="transmembrane region" description="Helical" evidence="6">
    <location>
        <begin position="107"/>
        <end position="130"/>
    </location>
</feature>